<keyword evidence="2" id="KW-0732">Signal</keyword>
<dbReference type="Proteomes" id="UP001165044">
    <property type="component" value="Unassembled WGS sequence"/>
</dbReference>
<feature type="coiled-coil region" evidence="1">
    <location>
        <begin position="425"/>
        <end position="469"/>
    </location>
</feature>
<sequence length="581" mass="61841">MKHALRGFAIVASVAVLAAWTPARAQGLPMPILVRAEPQMVYPGTPGWLDSNGRVAITISGENLSPDDDLGHPAGPDGGYQHIFIRGVSPHGDRVTPWVPATAANGCQVYGGAARTVISLGVDPSHYLSEPGSHFQVKLWVSLSATEAADPVGSGSMSSPWSAIKTIDVAPAGAVKPSATPVAGAPPVISRIVPADLLIGKPGQDYRLRIYGTFATGACKVIFGGEAAAPVPGEDPAVGYEMTPAWTSTGKDNVFHVTIPAKYRRTSPGQLRIAVLDSAGRTTPEKVVTFSAMTVRDTGRPPISALPTQTPRTTAVPPAASTVVVQTAPPPPPGQPAVFQVKLTPPPKLTEIPSDVAARGQRLAARVQGPARPRYDQARSDVLRAMRTPTADVRGTAQNAVRGQFSGTSSMDIEALVAMVLMESSRSAEQDLRDALATMDQINQAKQAQRDQAQRLQEQERRLRAQMRQASPGVAVAPGLLRVAPKVPRSVTRTPVLNLELPRLAPDLIHPPAPRQDLTAAQIEAELARTKGNLDDLSELGDLMQTRLQQYMDQRAKALELCSNILRKFATTEDSLIRNLK</sequence>
<protein>
    <submittedName>
        <fullName evidence="3">Uncharacterized protein</fullName>
    </submittedName>
</protein>
<keyword evidence="1" id="KW-0175">Coiled coil</keyword>
<accession>A0ABQ5PV38</accession>
<organism evidence="3 4">
    <name type="scientific">Geothrix edaphica</name>
    <dbReference type="NCBI Taxonomy" id="2927976"/>
    <lineage>
        <taxon>Bacteria</taxon>
        <taxon>Pseudomonadati</taxon>
        <taxon>Acidobacteriota</taxon>
        <taxon>Holophagae</taxon>
        <taxon>Holophagales</taxon>
        <taxon>Holophagaceae</taxon>
        <taxon>Geothrix</taxon>
    </lineage>
</organism>
<keyword evidence="4" id="KW-1185">Reference proteome</keyword>
<proteinExistence type="predicted"/>
<dbReference type="EMBL" id="BSDC01000001">
    <property type="protein sequence ID" value="GLH66252.1"/>
    <property type="molecule type" value="Genomic_DNA"/>
</dbReference>
<evidence type="ECO:0000313" key="3">
    <source>
        <dbReference type="EMBL" id="GLH66252.1"/>
    </source>
</evidence>
<evidence type="ECO:0000256" key="2">
    <source>
        <dbReference type="SAM" id="SignalP"/>
    </source>
</evidence>
<gene>
    <name evidence="3" type="ORF">GETHED_06160</name>
</gene>
<evidence type="ECO:0000256" key="1">
    <source>
        <dbReference type="SAM" id="Coils"/>
    </source>
</evidence>
<evidence type="ECO:0000313" key="4">
    <source>
        <dbReference type="Proteomes" id="UP001165044"/>
    </source>
</evidence>
<reference evidence="3" key="1">
    <citation type="journal article" date="2023" name="Antonie Van Leeuwenhoek">
        <title>Mesoterricola silvestris gen. nov., sp. nov., Mesoterricola sediminis sp. nov., Geothrix oryzae sp. nov., Geothrix edaphica sp. nov., Geothrix rubra sp. nov., and Geothrix limicola sp. nov., six novel members of Acidobacteriota isolated from soils.</title>
        <authorList>
            <person name="Itoh H."/>
            <person name="Sugisawa Y."/>
            <person name="Mise K."/>
            <person name="Xu Z."/>
            <person name="Kuniyasu M."/>
            <person name="Ushijima N."/>
            <person name="Kawano K."/>
            <person name="Kobayashi E."/>
            <person name="Shiratori Y."/>
            <person name="Masuda Y."/>
            <person name="Senoo K."/>
        </authorList>
    </citation>
    <scope>NUCLEOTIDE SEQUENCE</scope>
    <source>
        <strain evidence="3">Red802</strain>
    </source>
</reference>
<feature type="chain" id="PRO_5045042487" evidence="2">
    <location>
        <begin position="26"/>
        <end position="581"/>
    </location>
</feature>
<feature type="signal peptide" evidence="2">
    <location>
        <begin position="1"/>
        <end position="25"/>
    </location>
</feature>
<comment type="caution">
    <text evidence="3">The sequence shown here is derived from an EMBL/GenBank/DDBJ whole genome shotgun (WGS) entry which is preliminary data.</text>
</comment>
<name>A0ABQ5PV38_9BACT</name>